<evidence type="ECO:0000313" key="2">
    <source>
        <dbReference type="EMBL" id="NMO95328.1"/>
    </source>
</evidence>
<comment type="caution">
    <text evidence="2">The sequence shown here is derived from an EMBL/GenBank/DDBJ whole genome shotgun (WGS) entry which is preliminary data.</text>
</comment>
<dbReference type="AlphaFoldDB" id="A0A848M2U9"/>
<dbReference type="RefSeq" id="WP_169504121.1">
    <property type="nucleotide sequence ID" value="NZ_JABBPN010000004.1"/>
</dbReference>
<protein>
    <submittedName>
        <fullName evidence="2">SMI1/KNR4 family protein</fullName>
    </submittedName>
</protein>
<accession>A0A848M2U9</accession>
<sequence>MTNSFETIKERINIIANRIVEIGGEVQEIEIGAPATEDEIKSVEHQLGTTLPESFKQVLLNFSGDFSFRWFFPEEFELPYKYREIFSGIPYWSLHLLSDVEEGRRGCVEQIFPNPEDEYDKVWHNKLAFMEVGNGDYLAFDLSEDRDFPIVYLSHNDGEGHGYIIGNNFIDFLNNWSRIGFVGPEDSQWLPFVESAQSGINPEGVSAIEFRGLLGINI</sequence>
<dbReference type="Gene3D" id="3.40.1580.10">
    <property type="entry name" value="SMI1/KNR4-like"/>
    <property type="match status" value="1"/>
</dbReference>
<evidence type="ECO:0000313" key="3">
    <source>
        <dbReference type="Proteomes" id="UP000565468"/>
    </source>
</evidence>
<dbReference type="InterPro" id="IPR018958">
    <property type="entry name" value="Knr4/Smi1-like_dom"/>
</dbReference>
<dbReference type="SMART" id="SM00860">
    <property type="entry name" value="SMI1_KNR4"/>
    <property type="match status" value="1"/>
</dbReference>
<feature type="domain" description="Knr4/Smi1-like" evidence="1">
    <location>
        <begin position="34"/>
        <end position="175"/>
    </location>
</feature>
<dbReference type="EMBL" id="JABBPN010000004">
    <property type="protein sequence ID" value="NMO95328.1"/>
    <property type="molecule type" value="Genomic_DNA"/>
</dbReference>
<dbReference type="InterPro" id="IPR037883">
    <property type="entry name" value="Knr4/Smi1-like_sf"/>
</dbReference>
<organism evidence="2 3">
    <name type="scientific">Paenibacillus lemnae</name>
    <dbReference type="NCBI Taxonomy" id="1330551"/>
    <lineage>
        <taxon>Bacteria</taxon>
        <taxon>Bacillati</taxon>
        <taxon>Bacillota</taxon>
        <taxon>Bacilli</taxon>
        <taxon>Bacillales</taxon>
        <taxon>Paenibacillaceae</taxon>
        <taxon>Paenibacillus</taxon>
    </lineage>
</organism>
<proteinExistence type="predicted"/>
<evidence type="ECO:0000259" key="1">
    <source>
        <dbReference type="SMART" id="SM00860"/>
    </source>
</evidence>
<gene>
    <name evidence="2" type="ORF">HII30_05945</name>
</gene>
<dbReference type="Pfam" id="PF09346">
    <property type="entry name" value="SMI1_KNR4"/>
    <property type="match status" value="1"/>
</dbReference>
<dbReference type="SUPFAM" id="SSF160631">
    <property type="entry name" value="SMI1/KNR4-like"/>
    <property type="match status" value="1"/>
</dbReference>
<dbReference type="Proteomes" id="UP000565468">
    <property type="component" value="Unassembled WGS sequence"/>
</dbReference>
<keyword evidence="3" id="KW-1185">Reference proteome</keyword>
<reference evidence="2 3" key="1">
    <citation type="submission" date="2020-04" db="EMBL/GenBank/DDBJ databases">
        <title>Paenibacillus algicola sp. nov., a novel marine bacterium producing alginate lyase.</title>
        <authorList>
            <person name="Huang H."/>
        </authorList>
    </citation>
    <scope>NUCLEOTIDE SEQUENCE [LARGE SCALE GENOMIC DNA]</scope>
    <source>
        <strain evidence="2 3">L7-75</strain>
    </source>
</reference>
<name>A0A848M2U9_PAELE</name>